<sequence length="263" mass="29310">MLPAIGDRKESQTSTSSSPLEASQPCRQFEFPDILLATDPSTYVNTLVKGTFGYLDPNYFTTGKLTRKSDVYAFGVVLLEVLCRKRAVDRSLDEEQCGLVTWAQDSIREGNLKHIINYDIRGQISPKCLKEFVRIAERCLLNNPKQRPTMAEVVGSLCSVQNLQEKTNSTLKAPGKTVFERMLHMLPFPYNNKNSGNSNSKPSSNSNVNTRNAGDVVGADSEDFTDPMPRLKSNSNIKKIRTSCDDVSWEVSIALHSSYVMIC</sequence>
<name>A0ACB9AHU2_CICIN</name>
<accession>A0ACB9AHU2</accession>
<organism evidence="1 2">
    <name type="scientific">Cichorium intybus</name>
    <name type="common">Chicory</name>
    <dbReference type="NCBI Taxonomy" id="13427"/>
    <lineage>
        <taxon>Eukaryota</taxon>
        <taxon>Viridiplantae</taxon>
        <taxon>Streptophyta</taxon>
        <taxon>Embryophyta</taxon>
        <taxon>Tracheophyta</taxon>
        <taxon>Spermatophyta</taxon>
        <taxon>Magnoliopsida</taxon>
        <taxon>eudicotyledons</taxon>
        <taxon>Gunneridae</taxon>
        <taxon>Pentapetalae</taxon>
        <taxon>asterids</taxon>
        <taxon>campanulids</taxon>
        <taxon>Asterales</taxon>
        <taxon>Asteraceae</taxon>
        <taxon>Cichorioideae</taxon>
        <taxon>Cichorieae</taxon>
        <taxon>Cichoriinae</taxon>
        <taxon>Cichorium</taxon>
    </lineage>
</organism>
<gene>
    <name evidence="1" type="ORF">L2E82_38530</name>
</gene>
<dbReference type="Proteomes" id="UP001055811">
    <property type="component" value="Linkage Group LG07"/>
</dbReference>
<evidence type="ECO:0000313" key="2">
    <source>
        <dbReference type="Proteomes" id="UP001055811"/>
    </source>
</evidence>
<reference evidence="1 2" key="2">
    <citation type="journal article" date="2022" name="Mol. Ecol. Resour.">
        <title>The genomes of chicory, endive, great burdock and yacon provide insights into Asteraceae paleo-polyploidization history and plant inulin production.</title>
        <authorList>
            <person name="Fan W."/>
            <person name="Wang S."/>
            <person name="Wang H."/>
            <person name="Wang A."/>
            <person name="Jiang F."/>
            <person name="Liu H."/>
            <person name="Zhao H."/>
            <person name="Xu D."/>
            <person name="Zhang Y."/>
        </authorList>
    </citation>
    <scope>NUCLEOTIDE SEQUENCE [LARGE SCALE GENOMIC DNA]</scope>
    <source>
        <strain evidence="2">cv. Punajuju</strain>
        <tissue evidence="1">Leaves</tissue>
    </source>
</reference>
<reference evidence="2" key="1">
    <citation type="journal article" date="2022" name="Mol. Ecol. Resour.">
        <title>The genomes of chicory, endive, great burdock and yacon provide insights into Asteraceae palaeo-polyploidization history and plant inulin production.</title>
        <authorList>
            <person name="Fan W."/>
            <person name="Wang S."/>
            <person name="Wang H."/>
            <person name="Wang A."/>
            <person name="Jiang F."/>
            <person name="Liu H."/>
            <person name="Zhao H."/>
            <person name="Xu D."/>
            <person name="Zhang Y."/>
        </authorList>
    </citation>
    <scope>NUCLEOTIDE SEQUENCE [LARGE SCALE GENOMIC DNA]</scope>
    <source>
        <strain evidence="2">cv. Punajuju</strain>
    </source>
</reference>
<keyword evidence="2" id="KW-1185">Reference proteome</keyword>
<dbReference type="EMBL" id="CM042015">
    <property type="protein sequence ID" value="KAI3708933.1"/>
    <property type="molecule type" value="Genomic_DNA"/>
</dbReference>
<protein>
    <submittedName>
        <fullName evidence="1">Uncharacterized protein</fullName>
    </submittedName>
</protein>
<comment type="caution">
    <text evidence="1">The sequence shown here is derived from an EMBL/GenBank/DDBJ whole genome shotgun (WGS) entry which is preliminary data.</text>
</comment>
<proteinExistence type="predicted"/>
<evidence type="ECO:0000313" key="1">
    <source>
        <dbReference type="EMBL" id="KAI3708933.1"/>
    </source>
</evidence>